<dbReference type="GO" id="GO:0008932">
    <property type="term" value="F:lytic endotransglycosylase activity"/>
    <property type="evidence" value="ECO:0007669"/>
    <property type="project" value="UniProtKB-UniRule"/>
</dbReference>
<comment type="similarity">
    <text evidence="7">Belongs to the transglycosylase MltG family.</text>
</comment>
<dbReference type="RefSeq" id="WP_125968363.1">
    <property type="nucleotide sequence ID" value="NZ_QXGK01000009.1"/>
</dbReference>
<dbReference type="AlphaFoldDB" id="A0A430FU24"/>
<keyword evidence="3 7" id="KW-1133">Transmembrane helix</keyword>
<comment type="function">
    <text evidence="7">Functions as a peptidoglycan terminase that cleaves nascent peptidoglycan strands endolytically to terminate their elongation.</text>
</comment>
<evidence type="ECO:0000313" key="9">
    <source>
        <dbReference type="EMBL" id="RSX56565.1"/>
    </source>
</evidence>
<dbReference type="HAMAP" id="MF_02065">
    <property type="entry name" value="MltG"/>
    <property type="match status" value="1"/>
</dbReference>
<gene>
    <name evidence="7" type="primary">mltG</name>
    <name evidence="9" type="ORF">D2E24_1110</name>
</gene>
<evidence type="ECO:0000256" key="3">
    <source>
        <dbReference type="ARBA" id="ARBA00022989"/>
    </source>
</evidence>
<dbReference type="GO" id="GO:0071555">
    <property type="term" value="P:cell wall organization"/>
    <property type="evidence" value="ECO:0007669"/>
    <property type="project" value="UniProtKB-KW"/>
</dbReference>
<evidence type="ECO:0000256" key="8">
    <source>
        <dbReference type="SAM" id="MobiDB-lite"/>
    </source>
</evidence>
<evidence type="ECO:0000256" key="1">
    <source>
        <dbReference type="ARBA" id="ARBA00022475"/>
    </source>
</evidence>
<dbReference type="GO" id="GO:0005886">
    <property type="term" value="C:plasma membrane"/>
    <property type="evidence" value="ECO:0007669"/>
    <property type="project" value="UniProtKB-SubCell"/>
</dbReference>
<name>A0A430FU24_9BIFI</name>
<dbReference type="OrthoDB" id="9814591at2"/>
<dbReference type="PANTHER" id="PTHR30518:SF2">
    <property type="entry name" value="ENDOLYTIC MUREIN TRANSGLYCOSYLASE"/>
    <property type="match status" value="1"/>
</dbReference>
<dbReference type="Proteomes" id="UP000287470">
    <property type="component" value="Unassembled WGS sequence"/>
</dbReference>
<dbReference type="EC" id="4.2.2.29" evidence="7"/>
<keyword evidence="6 7" id="KW-0961">Cell wall biogenesis/degradation</keyword>
<organism evidence="9 10">
    <name type="scientific">Bifidobacterium samirii</name>
    <dbReference type="NCBI Taxonomy" id="2306974"/>
    <lineage>
        <taxon>Bacteria</taxon>
        <taxon>Bacillati</taxon>
        <taxon>Actinomycetota</taxon>
        <taxon>Actinomycetes</taxon>
        <taxon>Bifidobacteriales</taxon>
        <taxon>Bifidobacteriaceae</taxon>
        <taxon>Bifidobacterium</taxon>
    </lineage>
</organism>
<dbReference type="PANTHER" id="PTHR30518">
    <property type="entry name" value="ENDOLYTIC MUREIN TRANSGLYCOSYLASE"/>
    <property type="match status" value="1"/>
</dbReference>
<feature type="site" description="Important for catalytic activity" evidence="7">
    <location>
        <position position="270"/>
    </location>
</feature>
<dbReference type="EMBL" id="QXGK01000009">
    <property type="protein sequence ID" value="RSX56565.1"/>
    <property type="molecule type" value="Genomic_DNA"/>
</dbReference>
<evidence type="ECO:0000256" key="5">
    <source>
        <dbReference type="ARBA" id="ARBA00023239"/>
    </source>
</evidence>
<evidence type="ECO:0000256" key="6">
    <source>
        <dbReference type="ARBA" id="ARBA00023316"/>
    </source>
</evidence>
<comment type="caution">
    <text evidence="9">The sequence shown here is derived from an EMBL/GenBank/DDBJ whole genome shotgun (WGS) entry which is preliminary data.</text>
</comment>
<reference evidence="9 10" key="1">
    <citation type="submission" date="2018-09" db="EMBL/GenBank/DDBJ databases">
        <title>Characterization of the phylogenetic diversity of five novel species belonging to the genus Bifidobacterium.</title>
        <authorList>
            <person name="Lugli G.A."/>
            <person name="Duranti S."/>
            <person name="Milani C."/>
        </authorList>
    </citation>
    <scope>NUCLEOTIDE SEQUENCE [LARGE SCALE GENOMIC DNA]</scope>
    <source>
        <strain evidence="9 10">2033B</strain>
    </source>
</reference>
<keyword evidence="5 7" id="KW-0456">Lyase</keyword>
<proteinExistence type="inferred from homology"/>
<accession>A0A430FU24</accession>
<comment type="catalytic activity">
    <reaction evidence="7">
        <text>a peptidoglycan chain = a peptidoglycan chain with N-acetyl-1,6-anhydromuramyl-[peptide] at the reducing end + a peptidoglycan chain with N-acetylglucosamine at the non-reducing end.</text>
        <dbReference type="EC" id="4.2.2.29"/>
    </reaction>
</comment>
<dbReference type="InterPro" id="IPR003770">
    <property type="entry name" value="MLTG-like"/>
</dbReference>
<keyword evidence="4 7" id="KW-0472">Membrane</keyword>
<feature type="region of interest" description="Disordered" evidence="8">
    <location>
        <begin position="1"/>
        <end position="42"/>
    </location>
</feature>
<dbReference type="Gene3D" id="3.30.1490.480">
    <property type="entry name" value="Endolytic murein transglycosylase"/>
    <property type="match status" value="1"/>
</dbReference>
<keyword evidence="1 7" id="KW-1003">Cell membrane</keyword>
<dbReference type="GO" id="GO:0009252">
    <property type="term" value="P:peptidoglycan biosynthetic process"/>
    <property type="evidence" value="ECO:0007669"/>
    <property type="project" value="UniProtKB-UniRule"/>
</dbReference>
<sequence>MADEFEEFFSEGTQWVNGTGTPAPEPAPETAQSRRELRRRRERRRRNGMMKIVAVVATVAIVAVGAVFAYRAILSWREARLSGGVSDVQDYAGPGSGEAVFTVESGQGAQEIGENLVDAGIVKSVGAFTSAVTAADATLYPGTYTLKLQMRSVDVVKILSDPSQAGGFLEVRPGERLSDVIAAAVQVSGLAEDEFTAITSGGGSGILPAEAGGSFEGWLEPGTYDVQNRTAEEILRQMVDARIAKLDELGAPSGDERERILKIASIAEAEVNRDDYYGKVARVIENRLTQGMNLGMDTSLAYGLGTTAAKITDADIADASNPYNLHQNPGLPPTPISNPGDSAIKAAISPEEGDWMYFVTVDLETGETKFVATEDEFWQIRDEYKNNNENAN</sequence>
<comment type="subcellular location">
    <subcellularLocation>
        <location evidence="7">Cell membrane</location>
        <topology evidence="7">Single-pass membrane protein</topology>
    </subcellularLocation>
</comment>
<evidence type="ECO:0000256" key="2">
    <source>
        <dbReference type="ARBA" id="ARBA00022692"/>
    </source>
</evidence>
<keyword evidence="10" id="KW-1185">Reference proteome</keyword>
<evidence type="ECO:0000313" key="10">
    <source>
        <dbReference type="Proteomes" id="UP000287470"/>
    </source>
</evidence>
<protein>
    <recommendedName>
        <fullName evidence="7">Endolytic murein transglycosylase</fullName>
        <ecNumber evidence="7">4.2.2.29</ecNumber>
    </recommendedName>
    <alternativeName>
        <fullName evidence="7">Peptidoglycan lytic transglycosylase</fullName>
    </alternativeName>
    <alternativeName>
        <fullName evidence="7">Peptidoglycan polymerization terminase</fullName>
    </alternativeName>
</protein>
<feature type="transmembrane region" description="Helical" evidence="7">
    <location>
        <begin position="48"/>
        <end position="70"/>
    </location>
</feature>
<evidence type="ECO:0000256" key="4">
    <source>
        <dbReference type="ARBA" id="ARBA00023136"/>
    </source>
</evidence>
<evidence type="ECO:0000256" key="7">
    <source>
        <dbReference type="HAMAP-Rule" id="MF_02065"/>
    </source>
</evidence>
<dbReference type="Pfam" id="PF02618">
    <property type="entry name" value="YceG"/>
    <property type="match status" value="1"/>
</dbReference>
<keyword evidence="2 7" id="KW-0812">Transmembrane</keyword>
<dbReference type="NCBIfam" id="TIGR00247">
    <property type="entry name" value="endolytic transglycosylase MltG"/>
    <property type="match status" value="1"/>
</dbReference>